<gene>
    <name evidence="1" type="ORF">QQZ08_004036</name>
</gene>
<dbReference type="EMBL" id="JAZAVK010000029">
    <property type="protein sequence ID" value="KAK7429444.1"/>
    <property type="molecule type" value="Genomic_DNA"/>
</dbReference>
<sequence length="125" mass="14198">MASIDRDFTIIVDGQPISNPRGDDDRIHAEAGSDAAVFSLRDSRLQSGDWFLGRFAIEDRSLMPKRVYWFKAGSDEEHNIQPVHARQKGESYELRFSDAPLVILDGKLFATLLDEPRQPVQIKLQ</sequence>
<accession>A0ABR1I766</accession>
<evidence type="ECO:0000313" key="2">
    <source>
        <dbReference type="Proteomes" id="UP001498421"/>
    </source>
</evidence>
<organism evidence="1 2">
    <name type="scientific">Neonectria magnoliae</name>
    <dbReference type="NCBI Taxonomy" id="2732573"/>
    <lineage>
        <taxon>Eukaryota</taxon>
        <taxon>Fungi</taxon>
        <taxon>Dikarya</taxon>
        <taxon>Ascomycota</taxon>
        <taxon>Pezizomycotina</taxon>
        <taxon>Sordariomycetes</taxon>
        <taxon>Hypocreomycetidae</taxon>
        <taxon>Hypocreales</taxon>
        <taxon>Nectriaceae</taxon>
        <taxon>Neonectria</taxon>
    </lineage>
</organism>
<proteinExistence type="predicted"/>
<keyword evidence="2" id="KW-1185">Reference proteome</keyword>
<evidence type="ECO:0000313" key="1">
    <source>
        <dbReference type="EMBL" id="KAK7429444.1"/>
    </source>
</evidence>
<dbReference type="Proteomes" id="UP001498421">
    <property type="component" value="Unassembled WGS sequence"/>
</dbReference>
<name>A0ABR1I766_9HYPO</name>
<comment type="caution">
    <text evidence="1">The sequence shown here is derived from an EMBL/GenBank/DDBJ whole genome shotgun (WGS) entry which is preliminary data.</text>
</comment>
<reference evidence="1 2" key="1">
    <citation type="journal article" date="2025" name="Microbiol. Resour. Announc.">
        <title>Draft genome sequences for Neonectria magnoliae and Neonectria punicea, canker pathogens of Liriodendron tulipifera and Acer saccharum in West Virginia.</title>
        <authorList>
            <person name="Petronek H.M."/>
            <person name="Kasson M.T."/>
            <person name="Metheny A.M."/>
            <person name="Stauder C.M."/>
            <person name="Lovett B."/>
            <person name="Lynch S.C."/>
            <person name="Garnas J.R."/>
            <person name="Kasson L.R."/>
            <person name="Stajich J.E."/>
        </authorList>
    </citation>
    <scope>NUCLEOTIDE SEQUENCE [LARGE SCALE GENOMIC DNA]</scope>
    <source>
        <strain evidence="1 2">NRRL 64651</strain>
    </source>
</reference>
<protein>
    <submittedName>
        <fullName evidence="1">Uncharacterized protein</fullName>
    </submittedName>
</protein>
<dbReference type="InterPro" id="IPR031755">
    <property type="entry name" value="Inhibitor_I66"/>
</dbReference>
<dbReference type="Gene3D" id="2.80.10.50">
    <property type="match status" value="1"/>
</dbReference>
<dbReference type="Pfam" id="PF16850">
    <property type="entry name" value="Inhibitor_I66"/>
    <property type="match status" value="1"/>
</dbReference>